<gene>
    <name evidence="8" type="ORF">NE237_015533</name>
</gene>
<evidence type="ECO:0000259" key="7">
    <source>
        <dbReference type="Pfam" id="PF18052"/>
    </source>
</evidence>
<dbReference type="InterPro" id="IPR027417">
    <property type="entry name" value="P-loop_NTPase"/>
</dbReference>
<sequence>MKPLLLLKNRFSMGFQRRVEKAPDCVDNHPQRGELNKLRTTLTIIQGVLQDAENQQAENEEVKKWLRSLESNDSRADDVVDELNYEAFRQKMEIQNKKMNKVCNFFSRSNPFVFLLKMALKLEDINKVLDGIREQALSVLNLGRVESSSGDHSTSMSRADLQSFFHTDDSKVVGIDEDRSLLVCKIVNNYNDQNILVIPIVGMGGVGKSSLAKLVFNDELIVKHFDLRMWVYVYQEFEVQGVLKEIIESAGAKSVASNLDAIARTLKGKLMSKRFLLVLDDVWSEDAEKWNQLKEPFKSGSVGSTVIVTTHNLETARIMATNYIHYLTKLSEEECWNDGENYDGKMDDDVLEGLEAPHFNLKMFSIKNFSGTKYPTWMKSGLITYQHWIQFKLFNCPRLEYVPMLGELPFLKVLQFRELKMVNNLGSEFYYDNNNRSTGRDRATSSSSSGKMTVAFPKLKLL</sequence>
<dbReference type="AlphaFoldDB" id="A0A9Q0QR47"/>
<dbReference type="InterPro" id="IPR041118">
    <property type="entry name" value="Rx_N"/>
</dbReference>
<evidence type="ECO:0000256" key="2">
    <source>
        <dbReference type="ARBA" id="ARBA00022741"/>
    </source>
</evidence>
<evidence type="ECO:0000313" key="8">
    <source>
        <dbReference type="EMBL" id="KAJ4968832.1"/>
    </source>
</evidence>
<evidence type="ECO:0000313" key="9">
    <source>
        <dbReference type="Proteomes" id="UP001141806"/>
    </source>
</evidence>
<keyword evidence="4" id="KW-0067">ATP-binding</keyword>
<dbReference type="GO" id="GO:0006952">
    <property type="term" value="P:defense response"/>
    <property type="evidence" value="ECO:0007669"/>
    <property type="project" value="UniProtKB-KW"/>
</dbReference>
<dbReference type="GO" id="GO:0043531">
    <property type="term" value="F:ADP binding"/>
    <property type="evidence" value="ECO:0007669"/>
    <property type="project" value="InterPro"/>
</dbReference>
<dbReference type="Gene3D" id="1.20.5.4130">
    <property type="match status" value="1"/>
</dbReference>
<keyword evidence="2" id="KW-0547">Nucleotide-binding</keyword>
<dbReference type="PANTHER" id="PTHR36766">
    <property type="entry name" value="PLANT BROAD-SPECTRUM MILDEW RESISTANCE PROTEIN RPW8"/>
    <property type="match status" value="1"/>
</dbReference>
<dbReference type="Proteomes" id="UP001141806">
    <property type="component" value="Unassembled WGS sequence"/>
</dbReference>
<keyword evidence="3" id="KW-0611">Plant defense</keyword>
<evidence type="ECO:0000256" key="3">
    <source>
        <dbReference type="ARBA" id="ARBA00022821"/>
    </source>
</evidence>
<name>A0A9Q0QR47_9MAGN</name>
<organism evidence="8 9">
    <name type="scientific">Protea cynaroides</name>
    <dbReference type="NCBI Taxonomy" id="273540"/>
    <lineage>
        <taxon>Eukaryota</taxon>
        <taxon>Viridiplantae</taxon>
        <taxon>Streptophyta</taxon>
        <taxon>Embryophyta</taxon>
        <taxon>Tracheophyta</taxon>
        <taxon>Spermatophyta</taxon>
        <taxon>Magnoliopsida</taxon>
        <taxon>Proteales</taxon>
        <taxon>Proteaceae</taxon>
        <taxon>Protea</taxon>
    </lineage>
</organism>
<evidence type="ECO:0000259" key="6">
    <source>
        <dbReference type="Pfam" id="PF00931"/>
    </source>
</evidence>
<dbReference type="SUPFAM" id="SSF52540">
    <property type="entry name" value="P-loop containing nucleoside triphosphate hydrolases"/>
    <property type="match status" value="1"/>
</dbReference>
<feature type="domain" description="NB-ARC" evidence="6">
    <location>
        <begin position="192"/>
        <end position="337"/>
    </location>
</feature>
<dbReference type="Gene3D" id="3.40.50.300">
    <property type="entry name" value="P-loop containing nucleotide triphosphate hydrolases"/>
    <property type="match status" value="1"/>
</dbReference>
<dbReference type="PRINTS" id="PR00364">
    <property type="entry name" value="DISEASERSIST"/>
</dbReference>
<dbReference type="GO" id="GO:0005524">
    <property type="term" value="F:ATP binding"/>
    <property type="evidence" value="ECO:0007669"/>
    <property type="project" value="UniProtKB-KW"/>
</dbReference>
<accession>A0A9Q0QR47</accession>
<keyword evidence="1" id="KW-0677">Repeat</keyword>
<dbReference type="EMBL" id="JAMYWD010000006">
    <property type="protein sequence ID" value="KAJ4968832.1"/>
    <property type="molecule type" value="Genomic_DNA"/>
</dbReference>
<dbReference type="Pfam" id="PF18052">
    <property type="entry name" value="Rx_N"/>
    <property type="match status" value="1"/>
</dbReference>
<protein>
    <recommendedName>
        <fullName evidence="10">Disease resistance protein RGA3</fullName>
    </recommendedName>
</protein>
<evidence type="ECO:0000256" key="4">
    <source>
        <dbReference type="ARBA" id="ARBA00022840"/>
    </source>
</evidence>
<reference evidence="8" key="1">
    <citation type="journal article" date="2023" name="Plant J.">
        <title>The genome of the king protea, Protea cynaroides.</title>
        <authorList>
            <person name="Chang J."/>
            <person name="Duong T.A."/>
            <person name="Schoeman C."/>
            <person name="Ma X."/>
            <person name="Roodt D."/>
            <person name="Barker N."/>
            <person name="Li Z."/>
            <person name="Van de Peer Y."/>
            <person name="Mizrachi E."/>
        </authorList>
    </citation>
    <scope>NUCLEOTIDE SEQUENCE</scope>
    <source>
        <tissue evidence="8">Young leaves</tissue>
    </source>
</reference>
<keyword evidence="5" id="KW-0175">Coiled coil</keyword>
<evidence type="ECO:0000256" key="5">
    <source>
        <dbReference type="SAM" id="Coils"/>
    </source>
</evidence>
<dbReference type="InterPro" id="IPR002182">
    <property type="entry name" value="NB-ARC"/>
</dbReference>
<evidence type="ECO:0000256" key="1">
    <source>
        <dbReference type="ARBA" id="ARBA00022737"/>
    </source>
</evidence>
<dbReference type="OrthoDB" id="1163526at2759"/>
<comment type="caution">
    <text evidence="8">The sequence shown here is derived from an EMBL/GenBank/DDBJ whole genome shotgun (WGS) entry which is preliminary data.</text>
</comment>
<dbReference type="PANTHER" id="PTHR36766:SF70">
    <property type="entry name" value="DISEASE RESISTANCE PROTEIN RGA4"/>
    <property type="match status" value="1"/>
</dbReference>
<feature type="domain" description="Disease resistance N-terminal" evidence="7">
    <location>
        <begin position="32"/>
        <end position="98"/>
    </location>
</feature>
<dbReference type="Pfam" id="PF00931">
    <property type="entry name" value="NB-ARC"/>
    <property type="match status" value="1"/>
</dbReference>
<keyword evidence="9" id="KW-1185">Reference proteome</keyword>
<dbReference type="FunFam" id="3.40.50.300:FF:001091">
    <property type="entry name" value="Probable disease resistance protein At1g61300"/>
    <property type="match status" value="1"/>
</dbReference>
<proteinExistence type="predicted"/>
<evidence type="ECO:0008006" key="10">
    <source>
        <dbReference type="Google" id="ProtNLM"/>
    </source>
</evidence>
<feature type="coiled-coil region" evidence="5">
    <location>
        <begin position="35"/>
        <end position="72"/>
    </location>
</feature>